<feature type="disulfide bond" evidence="17">
    <location>
        <begin position="571"/>
        <end position="583"/>
    </location>
</feature>
<feature type="coiled-coil region" evidence="18">
    <location>
        <begin position="2228"/>
        <end position="2276"/>
    </location>
</feature>
<evidence type="ECO:0000256" key="11">
    <source>
        <dbReference type="ARBA" id="ARBA00023292"/>
    </source>
</evidence>
<feature type="domain" description="Laminin EGF-like" evidence="21">
    <location>
        <begin position="1888"/>
        <end position="1937"/>
    </location>
</feature>
<keyword evidence="3" id="KW-0272">Extracellular matrix</keyword>
<dbReference type="FunFam" id="2.10.25.10:FF:000084">
    <property type="entry name" value="Laminin subunit alpha 3"/>
    <property type="match status" value="1"/>
</dbReference>
<evidence type="ECO:0000256" key="4">
    <source>
        <dbReference type="ARBA" id="ARBA00022729"/>
    </source>
</evidence>
<dbReference type="FunFam" id="2.10.25.10:FF:000405">
    <property type="entry name" value="Laminin subunit alpha 5"/>
    <property type="match status" value="1"/>
</dbReference>
<feature type="disulfide bond" evidence="17">
    <location>
        <begin position="2031"/>
        <end position="2045"/>
    </location>
</feature>
<keyword evidence="2" id="KW-0964">Secreted</keyword>
<feature type="disulfide bond" evidence="17">
    <location>
        <begin position="1468"/>
        <end position="1485"/>
    </location>
</feature>
<dbReference type="Ensembl" id="ENSPCET00000003006.1">
    <property type="protein sequence ID" value="ENSPCEP00000002903.1"/>
    <property type="gene ID" value="ENSPCEG00000002348.1"/>
</dbReference>
<dbReference type="FunFam" id="2.10.25.10:FF:000069">
    <property type="entry name" value="Laminin subunit alpha 1"/>
    <property type="match status" value="1"/>
</dbReference>
<dbReference type="GO" id="GO:0002009">
    <property type="term" value="P:morphogenesis of an epithelium"/>
    <property type="evidence" value="ECO:0007669"/>
    <property type="project" value="UniProtKB-ARBA"/>
</dbReference>
<dbReference type="Gene3D" id="2.60.120.260">
    <property type="entry name" value="Galactose-binding domain-like"/>
    <property type="match status" value="1"/>
</dbReference>
<dbReference type="FunFam" id="2.10.25.10:FF:000034">
    <property type="entry name" value="Laminin subunit alpha 3"/>
    <property type="match status" value="2"/>
</dbReference>
<dbReference type="FunFam" id="2.10.25.10:FF:000209">
    <property type="entry name" value="Laminin subunit alpha 5"/>
    <property type="match status" value="1"/>
</dbReference>
<dbReference type="GO" id="GO:0009887">
    <property type="term" value="P:animal organ morphogenesis"/>
    <property type="evidence" value="ECO:0007669"/>
    <property type="project" value="TreeGrafter"/>
</dbReference>
<dbReference type="PRINTS" id="PR00011">
    <property type="entry name" value="EGFLAMININ"/>
</dbReference>
<dbReference type="Proteomes" id="UP000694393">
    <property type="component" value="Unplaced"/>
</dbReference>
<feature type="domain" description="Laminin G" evidence="20">
    <location>
        <begin position="3369"/>
        <end position="3541"/>
    </location>
</feature>
<dbReference type="InterPro" id="IPR013320">
    <property type="entry name" value="ConA-like_dom_sf"/>
</dbReference>
<dbReference type="PROSITE" id="PS00022">
    <property type="entry name" value="EGF_1"/>
    <property type="match status" value="2"/>
</dbReference>
<keyword evidence="8 18" id="KW-0175">Coiled coil</keyword>
<dbReference type="Gene3D" id="2.10.25.10">
    <property type="entry name" value="Laminin"/>
    <property type="match status" value="16"/>
</dbReference>
<keyword evidence="7" id="KW-0130">Cell adhesion</keyword>
<feature type="disulfide bond" evidence="17">
    <location>
        <begin position="547"/>
        <end position="556"/>
    </location>
</feature>
<evidence type="ECO:0000256" key="15">
    <source>
        <dbReference type="ARBA" id="ARBA00078366"/>
    </source>
</evidence>
<feature type="region of interest" description="Disordered" evidence="19">
    <location>
        <begin position="2418"/>
        <end position="2439"/>
    </location>
</feature>
<dbReference type="PANTHER" id="PTHR10574:SF406">
    <property type="entry name" value="LAMININ SUBUNIT ALPHA 5"/>
    <property type="match status" value="1"/>
</dbReference>
<evidence type="ECO:0000256" key="3">
    <source>
        <dbReference type="ARBA" id="ARBA00022530"/>
    </source>
</evidence>
<comment type="subunit">
    <text evidence="12">Laminin is a complex glycoprotein, consisting of three different polypeptide chains (alpha, beta, gamma), which are bound to each other by disulfide bonds into a cross-shaped molecule comprising one long and three short arms with globules at each end. Alpha-5 is a subunit of laminin-10 (laminin-511), laminin-11 (laminin-521) and laminin-15 (laminin-523).</text>
</comment>
<dbReference type="InterPro" id="IPR008211">
    <property type="entry name" value="Laminin_N"/>
</dbReference>
<dbReference type="GO" id="GO:0005178">
    <property type="term" value="F:integrin binding"/>
    <property type="evidence" value="ECO:0007669"/>
    <property type="project" value="UniProtKB-ARBA"/>
</dbReference>
<proteinExistence type="predicted"/>
<evidence type="ECO:0000256" key="1">
    <source>
        <dbReference type="ARBA" id="ARBA00004302"/>
    </source>
</evidence>
<evidence type="ECO:0000256" key="14">
    <source>
        <dbReference type="ARBA" id="ARBA00077092"/>
    </source>
</evidence>
<feature type="domain" description="Laminin EGF-like" evidence="21">
    <location>
        <begin position="388"/>
        <end position="457"/>
    </location>
</feature>
<dbReference type="FunFam" id="2.60.120.200:FF:000209">
    <property type="entry name" value="Laminin subunit alpha 5"/>
    <property type="match status" value="1"/>
</dbReference>
<dbReference type="InterPro" id="IPR050440">
    <property type="entry name" value="Laminin/Netrin_ECM"/>
</dbReference>
<dbReference type="InterPro" id="IPR000742">
    <property type="entry name" value="EGF"/>
</dbReference>
<reference evidence="24" key="2">
    <citation type="submission" date="2025-09" db="UniProtKB">
        <authorList>
            <consortium name="Ensembl"/>
        </authorList>
    </citation>
    <scope>IDENTIFICATION</scope>
</reference>
<evidence type="ECO:0000256" key="10">
    <source>
        <dbReference type="ARBA" id="ARBA00023180"/>
    </source>
</evidence>
<feature type="domain" description="Laminin EGF-like" evidence="21">
    <location>
        <begin position="1994"/>
        <end position="2047"/>
    </location>
</feature>
<dbReference type="SMART" id="SM00136">
    <property type="entry name" value="LamNT"/>
    <property type="match status" value="1"/>
</dbReference>
<dbReference type="FunFam" id="2.60.120.200:FF:000150">
    <property type="entry name" value="Laminin subunit alpha 5"/>
    <property type="match status" value="1"/>
</dbReference>
<feature type="domain" description="Laminin EGF-like" evidence="21">
    <location>
        <begin position="2095"/>
        <end position="2141"/>
    </location>
</feature>
<evidence type="ECO:0000259" key="20">
    <source>
        <dbReference type="PROSITE" id="PS50025"/>
    </source>
</evidence>
<keyword evidence="10" id="KW-0325">Glycoprotein</keyword>
<dbReference type="InterPro" id="IPR002049">
    <property type="entry name" value="LE_dom"/>
</dbReference>
<feature type="disulfide bond" evidence="17">
    <location>
        <begin position="1605"/>
        <end position="1617"/>
    </location>
</feature>
<dbReference type="Gene3D" id="2.170.300.10">
    <property type="entry name" value="Tie2 ligand-binding domain superfamily"/>
    <property type="match status" value="2"/>
</dbReference>
<feature type="disulfide bond" evidence="17">
    <location>
        <begin position="478"/>
        <end position="487"/>
    </location>
</feature>
<dbReference type="Pfam" id="PF00055">
    <property type="entry name" value="Laminin_N"/>
    <property type="match status" value="1"/>
</dbReference>
<dbReference type="FunFam" id="2.60.120.200:FF:000271">
    <property type="entry name" value="Laminin alpha 5"/>
    <property type="match status" value="1"/>
</dbReference>
<evidence type="ECO:0000259" key="23">
    <source>
        <dbReference type="PROSITE" id="PS51117"/>
    </source>
</evidence>
<dbReference type="GO" id="GO:0045202">
    <property type="term" value="C:synapse"/>
    <property type="evidence" value="ECO:0007669"/>
    <property type="project" value="UniProtKB-ARBA"/>
</dbReference>
<dbReference type="PROSITE" id="PS51115">
    <property type="entry name" value="LAMININ_IVA"/>
    <property type="match status" value="1"/>
</dbReference>
<evidence type="ECO:0000256" key="19">
    <source>
        <dbReference type="SAM" id="MobiDB-lite"/>
    </source>
</evidence>
<feature type="disulfide bond" evidence="17">
    <location>
        <begin position="709"/>
        <end position="726"/>
    </location>
</feature>
<feature type="disulfide bond" evidence="17">
    <location>
        <begin position="1607"/>
        <end position="1624"/>
    </location>
</feature>
<dbReference type="Pfam" id="PF00054">
    <property type="entry name" value="Laminin_G_1"/>
    <property type="match status" value="2"/>
</dbReference>
<feature type="compositionally biased region" description="Polar residues" evidence="19">
    <location>
        <begin position="2418"/>
        <end position="2433"/>
    </location>
</feature>
<dbReference type="GO" id="GO:0016477">
    <property type="term" value="P:cell migration"/>
    <property type="evidence" value="ECO:0007669"/>
    <property type="project" value="UniProtKB-ARBA"/>
</dbReference>
<dbReference type="FunFam" id="2.10.25.10:FF:000051">
    <property type="entry name" value="Laminin subunit alpha 4"/>
    <property type="match status" value="1"/>
</dbReference>
<evidence type="ECO:0000256" key="18">
    <source>
        <dbReference type="SAM" id="Coils"/>
    </source>
</evidence>
<feature type="domain" description="Laminin EGF-like" evidence="21">
    <location>
        <begin position="662"/>
        <end position="706"/>
    </location>
</feature>
<evidence type="ECO:0000256" key="12">
    <source>
        <dbReference type="ARBA" id="ARBA00063580"/>
    </source>
</evidence>
<dbReference type="InterPro" id="IPR001368">
    <property type="entry name" value="TNFR/NGFR_Cys_rich_reg"/>
</dbReference>
<feature type="domain" description="Laminin EGF-like" evidence="21">
    <location>
        <begin position="707"/>
        <end position="752"/>
    </location>
</feature>
<comment type="subcellular location">
    <subcellularLocation>
        <location evidence="1">Secreted</location>
        <location evidence="1">Extracellular space</location>
        <location evidence="1">Extracellular matrix</location>
        <location evidence="1">Basement membrane</location>
    </subcellularLocation>
</comment>
<dbReference type="InterPro" id="IPR000034">
    <property type="entry name" value="Laminin_IV"/>
</dbReference>
<keyword evidence="5" id="KW-0677">Repeat</keyword>
<dbReference type="PANTHER" id="PTHR10574">
    <property type="entry name" value="NETRIN/LAMININ-RELATED"/>
    <property type="match status" value="1"/>
</dbReference>
<evidence type="ECO:0000256" key="9">
    <source>
        <dbReference type="ARBA" id="ARBA00023157"/>
    </source>
</evidence>
<feature type="disulfide bond" evidence="17">
    <location>
        <begin position="2019"/>
        <end position="2028"/>
    </location>
</feature>
<feature type="domain" description="Laminin EGF-like" evidence="21">
    <location>
        <begin position="1938"/>
        <end position="1993"/>
    </location>
</feature>
<keyword evidence="6" id="KW-0084">Basement membrane</keyword>
<feature type="disulfide bond" evidence="17">
    <location>
        <begin position="728"/>
        <end position="737"/>
    </location>
</feature>
<feature type="disulfide bond" evidence="17">
    <location>
        <begin position="662"/>
        <end position="674"/>
    </location>
</feature>
<dbReference type="Pfam" id="PF24973">
    <property type="entry name" value="EGF_LMN_ATRN"/>
    <property type="match status" value="2"/>
</dbReference>
<feature type="domain" description="Laminin IV type A" evidence="22">
    <location>
        <begin position="1676"/>
        <end position="1854"/>
    </location>
</feature>
<evidence type="ECO:0000313" key="25">
    <source>
        <dbReference type="Proteomes" id="UP000694393"/>
    </source>
</evidence>
<keyword evidence="4" id="KW-0732">Signal</keyword>
<dbReference type="Pfam" id="PF06009">
    <property type="entry name" value="Laminin_II"/>
    <property type="match status" value="1"/>
</dbReference>
<feature type="domain" description="Laminin EGF-like" evidence="21">
    <location>
        <begin position="1556"/>
        <end position="1604"/>
    </location>
</feature>
<evidence type="ECO:0000256" key="5">
    <source>
        <dbReference type="ARBA" id="ARBA00022737"/>
    </source>
</evidence>
<feature type="domain" description="Laminin EGF-like" evidence="21">
    <location>
        <begin position="1605"/>
        <end position="1655"/>
    </location>
</feature>
<dbReference type="SMART" id="SM00180">
    <property type="entry name" value="EGF_Lam"/>
    <property type="match status" value="22"/>
</dbReference>
<dbReference type="FunFam" id="2.10.25.10:FF:000188">
    <property type="entry name" value="Laminin subunit gamma 2"/>
    <property type="match status" value="1"/>
</dbReference>
<feature type="compositionally biased region" description="Basic residues" evidence="19">
    <location>
        <begin position="3343"/>
        <end position="3353"/>
    </location>
</feature>
<feature type="disulfide bond" evidence="17">
    <location>
        <begin position="617"/>
        <end position="629"/>
    </location>
</feature>
<feature type="domain" description="Laminin G" evidence="20">
    <location>
        <begin position="2758"/>
        <end position="2956"/>
    </location>
</feature>
<dbReference type="Pfam" id="PF00053">
    <property type="entry name" value="EGF_laminin"/>
    <property type="match status" value="17"/>
</dbReference>
<dbReference type="PROSITE" id="PS01248">
    <property type="entry name" value="EGF_LAM_1"/>
    <property type="match status" value="10"/>
</dbReference>
<dbReference type="FunFam" id="2.10.25.10:FF:000090">
    <property type="entry name" value="laminin subunit alpha"/>
    <property type="match status" value="1"/>
</dbReference>
<dbReference type="FunFam" id="2.10.25.10:FF:000430">
    <property type="entry name" value="Laminin subunit alpha 5"/>
    <property type="match status" value="1"/>
</dbReference>
<evidence type="ECO:0000256" key="16">
    <source>
        <dbReference type="ARBA" id="ARBA00081617"/>
    </source>
</evidence>
<dbReference type="GO" id="GO:0030155">
    <property type="term" value="P:regulation of cell adhesion"/>
    <property type="evidence" value="ECO:0007669"/>
    <property type="project" value="InterPro"/>
</dbReference>
<dbReference type="InterPro" id="IPR001791">
    <property type="entry name" value="Laminin_G"/>
</dbReference>
<keyword evidence="11 17" id="KW-0424">Laminin EGF-like domain</keyword>
<feature type="disulfide bond" evidence="17">
    <location>
        <begin position="1487"/>
        <end position="1496"/>
    </location>
</feature>
<feature type="coiled-coil region" evidence="18">
    <location>
        <begin position="2585"/>
        <end position="2713"/>
    </location>
</feature>
<feature type="domain" description="Laminin G" evidence="20">
    <location>
        <begin position="2970"/>
        <end position="3146"/>
    </location>
</feature>
<evidence type="ECO:0000256" key="17">
    <source>
        <dbReference type="PROSITE-ProRule" id="PRU00460"/>
    </source>
</evidence>
<feature type="disulfide bond" evidence="17">
    <location>
        <begin position="1580"/>
        <end position="1589"/>
    </location>
</feature>
<dbReference type="Gene3D" id="2.60.120.200">
    <property type="match status" value="5"/>
</dbReference>
<feature type="disulfide bond" evidence="17">
    <location>
        <begin position="2067"/>
        <end position="2076"/>
    </location>
</feature>
<feature type="domain" description="Laminin EGF-like" evidence="21">
    <location>
        <begin position="617"/>
        <end position="661"/>
    </location>
</feature>
<protein>
    <recommendedName>
        <fullName evidence="13">Laminin subunit alpha-5</fullName>
    </recommendedName>
    <alternativeName>
        <fullName evidence="14">Laminin-10 subunit alpha</fullName>
    </alternativeName>
    <alternativeName>
        <fullName evidence="16">Laminin-11 subunit alpha</fullName>
    </alternativeName>
    <alternativeName>
        <fullName evidence="15">Laminin-15 subunit alpha</fullName>
    </alternativeName>
</protein>
<dbReference type="GO" id="GO:0060541">
    <property type="term" value="P:respiratory system development"/>
    <property type="evidence" value="ECO:0007669"/>
    <property type="project" value="UniProtKB-ARBA"/>
</dbReference>
<dbReference type="GO" id="GO:0005576">
    <property type="term" value="C:extracellular region"/>
    <property type="evidence" value="ECO:0007669"/>
    <property type="project" value="UniProtKB-ARBA"/>
</dbReference>
<feature type="domain" description="Laminin EGF-like" evidence="21">
    <location>
        <begin position="571"/>
        <end position="616"/>
    </location>
</feature>
<feature type="disulfide bond" evidence="17">
    <location>
        <begin position="425"/>
        <end position="434"/>
    </location>
</feature>
<dbReference type="SMART" id="SM00181">
    <property type="entry name" value="EGF"/>
    <property type="match status" value="14"/>
</dbReference>
<feature type="disulfide bond" evidence="17">
    <location>
        <begin position="1964"/>
        <end position="1973"/>
    </location>
</feature>
<feature type="disulfide bond" evidence="17">
    <location>
        <begin position="1626"/>
        <end position="1635"/>
    </location>
</feature>
<feature type="disulfide bond" evidence="17">
    <location>
        <begin position="573"/>
        <end position="590"/>
    </location>
</feature>
<evidence type="ECO:0000256" key="6">
    <source>
        <dbReference type="ARBA" id="ARBA00022869"/>
    </source>
</evidence>
<dbReference type="GO" id="GO:0007411">
    <property type="term" value="P:axon guidance"/>
    <property type="evidence" value="ECO:0007669"/>
    <property type="project" value="TreeGrafter"/>
</dbReference>
<dbReference type="SUPFAM" id="SSF57196">
    <property type="entry name" value="EGF/Laminin"/>
    <property type="match status" value="19"/>
</dbReference>
<dbReference type="CDD" id="cd00055">
    <property type="entry name" value="EGF_Lam"/>
    <property type="match status" value="20"/>
</dbReference>
<dbReference type="GO" id="GO:0005201">
    <property type="term" value="F:extracellular matrix structural constituent"/>
    <property type="evidence" value="ECO:0007669"/>
    <property type="project" value="TreeGrafter"/>
</dbReference>
<dbReference type="GO" id="GO:0035239">
    <property type="term" value="P:tube morphogenesis"/>
    <property type="evidence" value="ECO:0007669"/>
    <property type="project" value="UniProtKB-ARBA"/>
</dbReference>
<dbReference type="FunFam" id="2.10.25.10:FF:000083">
    <property type="entry name" value="Laminin subunit alpha"/>
    <property type="match status" value="2"/>
</dbReference>
<organism evidence="24 25">
    <name type="scientific">Pelusios castaneus</name>
    <name type="common">West African mud turtle</name>
    <dbReference type="NCBI Taxonomy" id="367368"/>
    <lineage>
        <taxon>Eukaryota</taxon>
        <taxon>Metazoa</taxon>
        <taxon>Chordata</taxon>
        <taxon>Craniata</taxon>
        <taxon>Vertebrata</taxon>
        <taxon>Euteleostomi</taxon>
        <taxon>Archelosauria</taxon>
        <taxon>Testudinata</taxon>
        <taxon>Testudines</taxon>
        <taxon>Pleurodira</taxon>
        <taxon>Pelomedusidae</taxon>
        <taxon>Pelusios</taxon>
    </lineage>
</organism>
<dbReference type="CDD" id="cd00110">
    <property type="entry name" value="LamG"/>
    <property type="match status" value="5"/>
</dbReference>
<evidence type="ECO:0000256" key="2">
    <source>
        <dbReference type="ARBA" id="ARBA00022525"/>
    </source>
</evidence>
<feature type="domain" description="Laminin N-terminal" evidence="23">
    <location>
        <begin position="70"/>
        <end position="328"/>
    </location>
</feature>
<feature type="disulfide bond" evidence="17">
    <location>
        <begin position="2115"/>
        <end position="2124"/>
    </location>
</feature>
<evidence type="ECO:0000313" key="24">
    <source>
        <dbReference type="Ensembl" id="ENSPCEP00000002903.1"/>
    </source>
</evidence>
<feature type="domain" description="Laminin G" evidence="20">
    <location>
        <begin position="3548"/>
        <end position="3723"/>
    </location>
</feature>
<comment type="caution">
    <text evidence="17">Lacks conserved residue(s) required for the propagation of feature annotation.</text>
</comment>
<dbReference type="InterPro" id="IPR009254">
    <property type="entry name" value="Laminin_aI"/>
</dbReference>
<feature type="domain" description="Laminin EGF-like" evidence="21">
    <location>
        <begin position="458"/>
        <end position="502"/>
    </location>
</feature>
<dbReference type="FunFam" id="2.10.25.10:FF:000074">
    <property type="entry name" value="Laminin subunit alpha"/>
    <property type="match status" value="1"/>
</dbReference>
<feature type="disulfide bond" evidence="17">
    <location>
        <begin position="1907"/>
        <end position="1916"/>
    </location>
</feature>
<dbReference type="GO" id="GO:0043259">
    <property type="term" value="C:laminin-10 complex"/>
    <property type="evidence" value="ECO:0007669"/>
    <property type="project" value="UniProtKB-ARBA"/>
</dbReference>
<feature type="domain" description="Laminin EGF-like" evidence="21">
    <location>
        <begin position="1466"/>
        <end position="1511"/>
    </location>
</feature>
<feature type="domain" description="Laminin G" evidence="20">
    <location>
        <begin position="3153"/>
        <end position="3320"/>
    </location>
</feature>
<feature type="disulfide bond" evidence="17">
    <location>
        <begin position="682"/>
        <end position="691"/>
    </location>
</feature>
<dbReference type="FunFam" id="2.10.25.10:FF:000454">
    <property type="entry name" value="Laminin subunit alpha 1"/>
    <property type="match status" value="1"/>
</dbReference>
<dbReference type="InterPro" id="IPR010307">
    <property type="entry name" value="Laminin_dom_II"/>
</dbReference>
<feature type="disulfide bond" evidence="17">
    <location>
        <begin position="707"/>
        <end position="719"/>
    </location>
</feature>
<evidence type="ECO:0000259" key="21">
    <source>
        <dbReference type="PROSITE" id="PS50027"/>
    </source>
</evidence>
<dbReference type="SUPFAM" id="SSF49899">
    <property type="entry name" value="Concanavalin A-like lectins/glucanases"/>
    <property type="match status" value="5"/>
</dbReference>
<feature type="region of interest" description="Disordered" evidence="19">
    <location>
        <begin position="3343"/>
        <end position="3362"/>
    </location>
</feature>
<dbReference type="FunFam" id="2.60.120.200:FF:000151">
    <property type="entry name" value="Laminin subunit alpha 5"/>
    <property type="match status" value="1"/>
</dbReference>
<feature type="disulfide bond" evidence="17">
    <location>
        <begin position="592"/>
        <end position="601"/>
    </location>
</feature>
<evidence type="ECO:0000256" key="7">
    <source>
        <dbReference type="ARBA" id="ARBA00022889"/>
    </source>
</evidence>
<dbReference type="InterPro" id="IPR056863">
    <property type="entry name" value="LMN_ATRN_NET-like_EGF"/>
</dbReference>
<dbReference type="PROSITE" id="PS51117">
    <property type="entry name" value="LAMININ_NTER"/>
    <property type="match status" value="1"/>
</dbReference>
<evidence type="ECO:0000256" key="13">
    <source>
        <dbReference type="ARBA" id="ARBA00072596"/>
    </source>
</evidence>
<reference evidence="24" key="1">
    <citation type="submission" date="2025-08" db="UniProtKB">
        <authorList>
            <consortium name="Ensembl"/>
        </authorList>
    </citation>
    <scope>IDENTIFICATION</scope>
</reference>
<dbReference type="FunFam" id="2.60.120.260:FF:000022">
    <property type="entry name" value="Laminin subunit alpha 5"/>
    <property type="match status" value="1"/>
</dbReference>
<sequence>MAPRQPCLPPPAVPARLGASLPASSFPARAAASMARRLDAGAPATLLLLLLLPAGGARPPLASLRSGAGTGHSLHPPYFNLAEGTRISATATCGEERAAGQAPRAVEDLYCKLVGGPVAGGDPNQTIQGQYCDICTSAISNKAHPITNAIDGTERWWQSPPLSRGLEFNQVNVTLDLGQLFHVAYVLIKFANSPRPDLWVLERSTDFGLTYEPWQYFASSKRDCIEKFSPNTVERISKDDDAICTTEYSRIVPLENGEIVVSLVNGRPGAMNFSYSPLLRNFTKATNIRLRFLQTNTLLGHLMGKALRDPTVTRRYYYSIKDISIGGRCVCHGHADVCDARDPTDPYRLHCDCQHNTCGGSCDRCCPGFNQLPWKPATTDSANECQACNCNGHAYDCYYDPDVDRHKASKSQGGRYEGGGVCMECQHHTTGINCERCIPGYYRSPDHPIDSPYVCYRCSCDSKFTDGTCEDLTGRCYCKPNYTGELCNACAEGYTDFPHCYPVPAFSHNDTEEQMLPAGQIINCDCNAAGTEGNACRKDSQRGVCVCKANFQGAHCDQCAPGHYGPSCQSCLCSGPGQYDGTCDSETGQCLCRTGFEGPSCNQCAPGYFSYPLCQLCGCSALGTLPEGCDSHGRCFCKPEFDGPRCDRCSLGFHSYPHCQACSCDPRGSVDNTCSHSGQCWCHSNYAGHTCSQCAPGFYGYPSCTPCQCSAEGSLHGTCDQETGQCSCRPKVAGLRCDTCMLGAYGFPHCEVGSCNPAGLATTDPSQSPGSCECRAYVEGPACDRCKPLYWNLTPDNPYGCKSCQCDTQGTISGVAECQQGNGQCYCKPSICGQFCSICKDGYSNLDRANYFGCEGCQCDIGGSIGSSCEARTGACHCRQNTQGPTCTVPARNHYFPDLHHLKFELEEGTTLDGRAVRFGYNPLEFENFSWRGYAQMSPIQPKLVVTLSVTSPDLFRIVFRYVSRGPATVKGRVSVLEEGKFNVCGNCTEQTKQIIFAPSTEPAFVTVPQNSFGEPFVLNPSTWSLVVEAEGILLDYLVLLPSSYYEAPILQLKVTEACTYSPAPERAGQNCLLYKYLSVDSFPSASGDDMVCRLDNSLPRPCPTVRVSPSHPQMVLCRGDDMEVQLRLAVPQSGKYVVLAEYANKEAMQTASVAVSSQQLVTQQGSFTFHICDYSFLCRGMVLDSQNRLAAFELTTEATVRFTADRAHFFLYKVYLIPYAQFTMEFIDPKVHCISLHGSFSPPSSSCIPSRFLKLSQSIVLEGGQALSIPPDFPLTHAFTVTPTGIPTEPSSRPPTAVDSSAELILLQPSQAAVVFNSRIQTLGRYAFIMHYYQPNHATFPVEVLINGGRIWQGQAQAAFCPHGYGCRSVVVSENQIVLDVTDNELTVIVRVPADRQLWLDYILVVPEDSYSSHYLLEEPLDKSYEFISSCGVNSFYINPTTSSKFCRDSAISLSLFYNNGALPCRCHEAGAIGGQCELFGGQCVCKSNVIGRECSRCATGYWGFPNCRPCDCGTRLCNEVTGQCICPPHTIKPECIVCEPHTFGCHPLIGCEDCNCSRTGVQELAEPGCDVDSGQCRCKPNIIGRQCDLCTPGYYHYPHCRRCDCHQAGTEVSVCDPVSGQCRCKENVEGVRCDQCRLGTFSLDANNPKGCTRCFCFGATDRCRSAEKYRVEFTDMNGWVLLSGDRQEVATSLRREEELIHADLRNIPEAYQELHWHAPSSYLGDRVSSYGGYLRYELHSETRRGDVFIPMESRPDVILKGNQMSIMFLEGVSPSPGDVHKGQLQLVEGNFRHTQTHNPVSREELMMVLANLEQLQIRALFSQISSSVSLRRVVLETVTETSVGVRASNVELCLCPANYRGDSCQECAPGYYRDTKGLFLGKCVPCLCNSHSDQCLPGSGICINCQHNTEGDHCERCKDGYVGNYSLEGPLQCLGCPCPLSVASNNFAVGCVPKGSAMQCLCKPGYAGAMCERCAPGYYGNPLVIGSSCQPCDCSGNTDPNMLFNECDSLTGTCTGCMHHSAGPRCEVCAPGYYGDAVAAKNCTRCSCSPCGTESCDPRTGRCLCKPGVTGQHCDQCQEGYYGYSGCSGCRKCDCDIGAVGASCHAQTGQCRCQPGVNGPRCRQCAPGYWGLSEHGCTKCQCKGGSCDPRTGECTCSNGLTGKQCDTCIGKYEIPVAAGPDGMRCEACDSCVLLLLEDLQKIEASFPIIRNQLINLNASSIAWTRLRGLKSSMKNITNHLREYQRSINGVKQRADELEEEDVDLTQDLNALQHKATMTHRNATHLQEQTKETHRRAEHLPKSIQDILNSIVDLVQQIDKLGTADLSTASSEEFWQKMAEVERMLKEMKERDFNSQKEVAEREHEKAQKLLHRVKSELYSKWESNQELVKNIRDRLAQYSSELMDLRDALNEAVNKTRQTEDLNSLNQNNLEKSQRKNKELQKQYGAVQGTLQMAEDFLVQVSDLLQIIENAKEEYEKLAARLDGARYSLTEQVKKFSPASSKIPIVEEAEEHARLLDELAQNLSSIIQGANQDGFIQRAINASNAYDSIIKAVKDAERAAKDADEAAGEALASVVSEDLGAISKELKKNSSALEQAVKREQRKLSGAIKDTLQAANDKLADLRQKKDQFLNQLQSVQSQLDKDQDNTTAIIQNAKAAAAAANDTVARVEETLSNMKKNLDEWKDQYGGLKNEELDQAVQDAKKSVSSLESTLPLLLEKLSGLENRRNKNATVSENILRIRQLITQARNAASKVKVPVKFNGTSGVQVRTPSNLQDLSAYTSLKFYIQNPEPKPRQRRQDGADAGQFILYLGPKDAAGDYMGIVLKDRKVQWVYKLGDEEPTYLTIDEEIGEQFATVNINRILQYGHMSVTVEKQTLHETKGDSVAKGEQGLLNLEPHNVVFYVGGYPTSFTPPATLRYPSYRGCIEMDTLNEEVVSLYNFQHTFHLDTDTEKPCARSKSTGDPWLTDGSYFDGTGYAEIKFESQIGSTKRFEQEIRVVSYNGILFFLEHQGQFLCLAVQDGKLMLYYDFKEGLEMAKSSSDSASLTVSSTTNKAIQIFLLTMNYKKRILVRLERQTIFVVEHENSLENAVSYYLGGVPTAILPESLQEIFPKGGSIRGCMKGLKALGKYVDLKRMNTAGVSYGCTSDLLVARSVKFHGHGYLTLSLKNVPSLWDFYTGFSFRTSQSHGLLYSHTTAEGTCQVSLENGRVAVEVLKTELTTRHAYADDASHYVAIYSDASGVRLYVDDQLQEARPWADGNARNGRQEQRLFRLGGLPGAGALSNVTGCVGNVFVKRTSDPQVVVDLQQSTESFNVTLSCPWDRQPQQMRASLKKDRRKLKMPSKAALKHRRHQQDTTCRLPWHPPAAKHASHFGATSHMEFDDIPVSFHERFYFSVEVRLNSSSGLLFYVASKQPDSFMSLFVSSGRFVFLAVINGNKLRLRSKDKYRDGRWHTVFVSRDRSRAQLVIDGLKAQHGEVVGPAAGDFLAQSPFYVGAAPPARAKAHIPKASGPSFSGCLKNLKLARKALDSPSRVFGVTPCYEGALERGVFFAAEGGSMTLANSVAIGQDMELKLEIRPRSSSGLIFHLGTQRGHYLALYAEDAKVIVKANAGAGEFSTSVAHPAFCDGQWHTIAVIKGKNRLQVDVDTAGNYTVGPSQPHSVDAKERLQLGGVPGAAGLALPPPLTHLPHYVGCIRNLVINRNRVELTQAGTVVGSVGLQGCPVI</sequence>
<dbReference type="Pfam" id="PF06008">
    <property type="entry name" value="Laminin_I"/>
    <property type="match status" value="1"/>
</dbReference>
<name>A0A8C8RC27_9SAUR</name>
<accession>A0A8C8RC27</accession>
<dbReference type="FunFam" id="2.10.25.10:FF:000033">
    <property type="entry name" value="Laminin subunit alpha 2"/>
    <property type="match status" value="1"/>
</dbReference>
<keyword evidence="25" id="KW-1185">Reference proteome</keyword>
<evidence type="ECO:0000256" key="8">
    <source>
        <dbReference type="ARBA" id="ARBA00023054"/>
    </source>
</evidence>
<feature type="disulfide bond" evidence="17">
    <location>
        <begin position="524"/>
        <end position="536"/>
    </location>
</feature>
<dbReference type="SMART" id="SM00282">
    <property type="entry name" value="LamG"/>
    <property type="match status" value="5"/>
</dbReference>
<feature type="domain" description="Laminin EGF-like" evidence="21">
    <location>
        <begin position="2048"/>
        <end position="2094"/>
    </location>
</feature>
<dbReference type="Pfam" id="PF00052">
    <property type="entry name" value="Laminin_B"/>
    <property type="match status" value="1"/>
</dbReference>
<dbReference type="PROSITE" id="PS00652">
    <property type="entry name" value="TNFR_NGFR_1"/>
    <property type="match status" value="1"/>
</dbReference>
<dbReference type="Pfam" id="PF02210">
    <property type="entry name" value="Laminin_G_2"/>
    <property type="match status" value="3"/>
</dbReference>
<dbReference type="GO" id="GO:0048732">
    <property type="term" value="P:gland development"/>
    <property type="evidence" value="ECO:0007669"/>
    <property type="project" value="UniProtKB-ARBA"/>
</dbReference>
<dbReference type="PROSITE" id="PS50027">
    <property type="entry name" value="EGF_LAM_2"/>
    <property type="match status" value="15"/>
</dbReference>
<dbReference type="PROSITE" id="PS50025">
    <property type="entry name" value="LAM_G_DOMAIN"/>
    <property type="match status" value="5"/>
</dbReference>
<dbReference type="GO" id="GO:0030334">
    <property type="term" value="P:regulation of cell migration"/>
    <property type="evidence" value="ECO:0007669"/>
    <property type="project" value="InterPro"/>
</dbReference>
<feature type="disulfide bond" evidence="17">
    <location>
        <begin position="637"/>
        <end position="646"/>
    </location>
</feature>
<feature type="disulfide bond" evidence="17">
    <location>
        <begin position="1466"/>
        <end position="1478"/>
    </location>
</feature>
<feature type="domain" description="Laminin EGF-like" evidence="21">
    <location>
        <begin position="524"/>
        <end position="570"/>
    </location>
</feature>
<dbReference type="GO" id="GO:0007155">
    <property type="term" value="P:cell adhesion"/>
    <property type="evidence" value="ECO:0007669"/>
    <property type="project" value="UniProtKB-KW"/>
</dbReference>
<dbReference type="GO" id="GO:0045995">
    <property type="term" value="P:regulation of embryonic development"/>
    <property type="evidence" value="ECO:0007669"/>
    <property type="project" value="InterPro"/>
</dbReference>
<evidence type="ECO:0000259" key="22">
    <source>
        <dbReference type="PROSITE" id="PS51115"/>
    </source>
</evidence>
<dbReference type="SMART" id="SM00281">
    <property type="entry name" value="LamB"/>
    <property type="match status" value="1"/>
</dbReference>
<keyword evidence="9 17" id="KW-1015">Disulfide bond</keyword>
<dbReference type="FunFam" id="2.10.25.10:FF:000437">
    <property type="entry name" value="Laminin subunit alpha 5"/>
    <property type="match status" value="1"/>
</dbReference>